<protein>
    <recommendedName>
        <fullName evidence="12 13">4-hydroxybenzoate octaprenyltransferase</fullName>
        <ecNumber evidence="12 13">2.5.1.39</ecNumber>
    </recommendedName>
    <alternativeName>
        <fullName evidence="12">4-HB polyprenyltransferase</fullName>
    </alternativeName>
</protein>
<dbReference type="GO" id="GO:0008412">
    <property type="term" value="F:4-hydroxybenzoate polyprenyltransferase activity"/>
    <property type="evidence" value="ECO:0007669"/>
    <property type="project" value="UniProtKB-UniRule"/>
</dbReference>
<evidence type="ECO:0000256" key="3">
    <source>
        <dbReference type="ARBA" id="ARBA00005985"/>
    </source>
</evidence>
<evidence type="ECO:0000256" key="6">
    <source>
        <dbReference type="ARBA" id="ARBA00022679"/>
    </source>
</evidence>
<feature type="transmembrane region" description="Helical" evidence="12">
    <location>
        <begin position="90"/>
        <end position="110"/>
    </location>
</feature>
<keyword evidence="10 12" id="KW-1133">Transmembrane helix</keyword>
<comment type="function">
    <text evidence="12">Catalyzes the prenylation of para-hydroxybenzoate (PHB) with an all-trans polyprenyl group. Mediates the second step in the final reaction sequence of ubiquinone-8 (UQ-8) biosynthesis, which is the condensation of the polyisoprenoid side chain with PHB, generating the first membrane-bound Q intermediate 3-octaprenyl-4-hydroxybenzoate.</text>
</comment>
<dbReference type="Gene3D" id="1.20.120.1780">
    <property type="entry name" value="UbiA prenyltransferase"/>
    <property type="match status" value="1"/>
</dbReference>
<dbReference type="GO" id="GO:0005886">
    <property type="term" value="C:plasma membrane"/>
    <property type="evidence" value="ECO:0007669"/>
    <property type="project" value="UniProtKB-SubCell"/>
</dbReference>
<comment type="catalytic activity">
    <reaction evidence="12">
        <text>all-trans-octaprenyl diphosphate + 4-hydroxybenzoate = 4-hydroxy-3-(all-trans-octaprenyl)benzoate + diphosphate</text>
        <dbReference type="Rhea" id="RHEA:27782"/>
        <dbReference type="ChEBI" id="CHEBI:1617"/>
        <dbReference type="ChEBI" id="CHEBI:17879"/>
        <dbReference type="ChEBI" id="CHEBI:33019"/>
        <dbReference type="ChEBI" id="CHEBI:57711"/>
        <dbReference type="EC" id="2.5.1.39"/>
    </reaction>
</comment>
<gene>
    <name evidence="12" type="primary">ubiA</name>
    <name evidence="14" type="ORF">C8D93_103392</name>
</gene>
<feature type="transmembrane region" description="Helical" evidence="12">
    <location>
        <begin position="21"/>
        <end position="39"/>
    </location>
</feature>
<keyword evidence="8 12" id="KW-0812">Transmembrane</keyword>
<dbReference type="AlphaFoldDB" id="A0A318EGG9"/>
<keyword evidence="7 12" id="KW-0831">Ubiquinone biosynthesis</keyword>
<dbReference type="UniPathway" id="UPA00232"/>
<feature type="transmembrane region" description="Helical" evidence="12">
    <location>
        <begin position="239"/>
        <end position="255"/>
    </location>
</feature>
<comment type="similarity">
    <text evidence="3 12">Belongs to the UbiA prenyltransferase family.</text>
</comment>
<dbReference type="EC" id="2.5.1.39" evidence="12 13"/>
<evidence type="ECO:0000256" key="1">
    <source>
        <dbReference type="ARBA" id="ARBA00001946"/>
    </source>
</evidence>
<dbReference type="InterPro" id="IPR039653">
    <property type="entry name" value="Prenyltransferase"/>
</dbReference>
<feature type="transmembrane region" description="Helical" evidence="12">
    <location>
        <begin position="141"/>
        <end position="159"/>
    </location>
</feature>
<dbReference type="HAMAP" id="MF_01635">
    <property type="entry name" value="UbiA"/>
    <property type="match status" value="1"/>
</dbReference>
<dbReference type="InterPro" id="IPR030470">
    <property type="entry name" value="UbiA_prenylTrfase_CS"/>
</dbReference>
<keyword evidence="6 12" id="KW-0808">Transferase</keyword>
<dbReference type="PROSITE" id="PS00943">
    <property type="entry name" value="UBIA"/>
    <property type="match status" value="1"/>
</dbReference>
<dbReference type="InterPro" id="IPR000537">
    <property type="entry name" value="UbiA_prenyltransferase"/>
</dbReference>
<dbReference type="PANTHER" id="PTHR11048:SF28">
    <property type="entry name" value="4-HYDROXYBENZOATE POLYPRENYLTRANSFERASE, MITOCHONDRIAL"/>
    <property type="match status" value="1"/>
</dbReference>
<organism evidence="14 15">
    <name type="scientific">Sinimarinibacterium flocculans</name>
    <dbReference type="NCBI Taxonomy" id="985250"/>
    <lineage>
        <taxon>Bacteria</taxon>
        <taxon>Pseudomonadati</taxon>
        <taxon>Pseudomonadota</taxon>
        <taxon>Gammaproteobacteria</taxon>
        <taxon>Nevskiales</taxon>
        <taxon>Nevskiaceae</taxon>
        <taxon>Sinimarinibacterium</taxon>
    </lineage>
</organism>
<evidence type="ECO:0000256" key="4">
    <source>
        <dbReference type="ARBA" id="ARBA00022475"/>
    </source>
</evidence>
<evidence type="ECO:0000256" key="11">
    <source>
        <dbReference type="ARBA" id="ARBA00023136"/>
    </source>
</evidence>
<evidence type="ECO:0000313" key="15">
    <source>
        <dbReference type="Proteomes" id="UP000248330"/>
    </source>
</evidence>
<dbReference type="PANTHER" id="PTHR11048">
    <property type="entry name" value="PRENYLTRANSFERASES"/>
    <property type="match status" value="1"/>
</dbReference>
<comment type="caution">
    <text evidence="14">The sequence shown here is derived from an EMBL/GenBank/DDBJ whole genome shotgun (WGS) entry which is preliminary data.</text>
</comment>
<dbReference type="CDD" id="cd13959">
    <property type="entry name" value="PT_UbiA_COQ2"/>
    <property type="match status" value="1"/>
</dbReference>
<comment type="pathway">
    <text evidence="12">Cofactor biosynthesis; ubiquinone biosynthesis.</text>
</comment>
<evidence type="ECO:0000313" key="14">
    <source>
        <dbReference type="EMBL" id="PXV69816.1"/>
    </source>
</evidence>
<dbReference type="InterPro" id="IPR044878">
    <property type="entry name" value="UbiA_sf"/>
</dbReference>
<keyword evidence="15" id="KW-1185">Reference proteome</keyword>
<feature type="transmembrane region" description="Helical" evidence="12">
    <location>
        <begin position="45"/>
        <end position="69"/>
    </location>
</feature>
<evidence type="ECO:0000256" key="12">
    <source>
        <dbReference type="HAMAP-Rule" id="MF_01635"/>
    </source>
</evidence>
<dbReference type="EMBL" id="QICN01000003">
    <property type="protein sequence ID" value="PXV69816.1"/>
    <property type="molecule type" value="Genomic_DNA"/>
</dbReference>
<keyword evidence="5 12" id="KW-0997">Cell inner membrane</keyword>
<evidence type="ECO:0000256" key="13">
    <source>
        <dbReference type="NCBIfam" id="TIGR01474"/>
    </source>
</evidence>
<dbReference type="FunFam" id="1.10.357.140:FF:000002">
    <property type="entry name" value="4-hydroxybenzoate octaprenyltransferase"/>
    <property type="match status" value="1"/>
</dbReference>
<dbReference type="InterPro" id="IPR006370">
    <property type="entry name" value="HB_polyprenyltransferase-like"/>
</dbReference>
<dbReference type="NCBIfam" id="TIGR01474">
    <property type="entry name" value="ubiA_proteo"/>
    <property type="match status" value="1"/>
</dbReference>
<name>A0A318EGG9_9GAMM</name>
<dbReference type="OrthoDB" id="9782418at2"/>
<dbReference type="Gene3D" id="1.10.357.140">
    <property type="entry name" value="UbiA prenyltransferase"/>
    <property type="match status" value="1"/>
</dbReference>
<dbReference type="FunFam" id="1.20.120.1780:FF:000001">
    <property type="entry name" value="4-hydroxybenzoate octaprenyltransferase"/>
    <property type="match status" value="1"/>
</dbReference>
<evidence type="ECO:0000256" key="5">
    <source>
        <dbReference type="ARBA" id="ARBA00022519"/>
    </source>
</evidence>
<dbReference type="GO" id="GO:0006744">
    <property type="term" value="P:ubiquinone biosynthetic process"/>
    <property type="evidence" value="ECO:0007669"/>
    <property type="project" value="UniProtKB-UniRule"/>
</dbReference>
<feature type="transmembrane region" description="Helical" evidence="12">
    <location>
        <begin position="116"/>
        <end position="134"/>
    </location>
</feature>
<feature type="transmembrane region" description="Helical" evidence="12">
    <location>
        <begin position="214"/>
        <end position="233"/>
    </location>
</feature>
<reference evidence="14 15" key="1">
    <citation type="submission" date="2018-04" db="EMBL/GenBank/DDBJ databases">
        <title>Genomic Encyclopedia of Type Strains, Phase IV (KMG-IV): sequencing the most valuable type-strain genomes for metagenomic binning, comparative biology and taxonomic classification.</title>
        <authorList>
            <person name="Goeker M."/>
        </authorList>
    </citation>
    <scope>NUCLEOTIDE SEQUENCE [LARGE SCALE GENOMIC DNA]</scope>
    <source>
        <strain evidence="14 15">DSM 104150</strain>
    </source>
</reference>
<evidence type="ECO:0000256" key="7">
    <source>
        <dbReference type="ARBA" id="ARBA00022688"/>
    </source>
</evidence>
<feature type="transmembrane region" description="Helical" evidence="12">
    <location>
        <begin position="165"/>
        <end position="184"/>
    </location>
</feature>
<proteinExistence type="inferred from homology"/>
<keyword evidence="9 12" id="KW-0460">Magnesium</keyword>
<keyword evidence="4 12" id="KW-1003">Cell membrane</keyword>
<accession>A0A318EGG9</accession>
<evidence type="ECO:0000256" key="8">
    <source>
        <dbReference type="ARBA" id="ARBA00022692"/>
    </source>
</evidence>
<comment type="subcellular location">
    <subcellularLocation>
        <location evidence="12">Cell inner membrane</location>
        <topology evidence="12">Multi-pass membrane protein</topology>
    </subcellularLocation>
    <subcellularLocation>
        <location evidence="2">Membrane</location>
        <topology evidence="2">Multi-pass membrane protein</topology>
    </subcellularLocation>
</comment>
<evidence type="ECO:0000256" key="2">
    <source>
        <dbReference type="ARBA" id="ARBA00004141"/>
    </source>
</evidence>
<dbReference type="Pfam" id="PF01040">
    <property type="entry name" value="UbiA"/>
    <property type="match status" value="1"/>
</dbReference>
<comment type="cofactor">
    <cofactor evidence="1 12">
        <name>Mg(2+)</name>
        <dbReference type="ChEBI" id="CHEBI:18420"/>
    </cofactor>
</comment>
<keyword evidence="11 12" id="KW-0472">Membrane</keyword>
<evidence type="ECO:0000256" key="9">
    <source>
        <dbReference type="ARBA" id="ARBA00022842"/>
    </source>
</evidence>
<dbReference type="Proteomes" id="UP000248330">
    <property type="component" value="Unassembled WGS sequence"/>
</dbReference>
<sequence>MNAPTLDKLRDYALLMRLDRPIGIWLLLWPTLWALWFAADGVPDLHVLAVFVLGTVLMRSAGCAINDFADREFDPHVARTQQRPVAAGRVTPAEAVRLFVVVSLVAFGLLTSLKNTLALALSVPAAVLAALYPFTKRWISMPQAVLGVAFSWGIPMAYAAVRHEIAWGEVLVLMAANLCWVVAYDTYYAMADRADDLKIGVKSSAILFGTRDRLLIAVLQALCLLLLGGLGIADGRGPLFFGGLLVAAVLALRQWQRTRSRDPAACFAAFLDNNRFGFAIFAGLALDHAGPWLASALGVVA</sequence>
<dbReference type="RefSeq" id="WP_110264716.1">
    <property type="nucleotide sequence ID" value="NZ_CAKZQT010000029.1"/>
</dbReference>
<evidence type="ECO:0000256" key="10">
    <source>
        <dbReference type="ARBA" id="ARBA00022989"/>
    </source>
</evidence>